<dbReference type="Proteomes" id="UP000704529">
    <property type="component" value="Unassembled WGS sequence"/>
</dbReference>
<comment type="caution">
    <text evidence="1">The sequence shown here is derived from an EMBL/GenBank/DDBJ whole genome shotgun (WGS) entry which is preliminary data.</text>
</comment>
<evidence type="ECO:0000313" key="1">
    <source>
        <dbReference type="EMBL" id="MBN3556657.1"/>
    </source>
</evidence>
<evidence type="ECO:0000313" key="2">
    <source>
        <dbReference type="Proteomes" id="UP000704529"/>
    </source>
</evidence>
<gene>
    <name evidence="1" type="ORF">JYA60_00110</name>
</gene>
<feature type="non-terminal residue" evidence="1">
    <location>
        <position position="103"/>
    </location>
</feature>
<reference evidence="1" key="1">
    <citation type="submission" date="2021-01" db="EMBL/GenBank/DDBJ databases">
        <title>Genome Sequencing of Type Strains.</title>
        <authorList>
            <person name="Lemaire J.F."/>
            <person name="Inderbitzin P."/>
            <person name="Collins S.B."/>
            <person name="Wespe N."/>
            <person name="Knight-Connoni V."/>
        </authorList>
    </citation>
    <scope>NUCLEOTIDE SEQUENCE</scope>
    <source>
        <strain evidence="1">DSM 14562</strain>
    </source>
</reference>
<dbReference type="EMBL" id="JAFHKU010000031">
    <property type="protein sequence ID" value="MBN3556657.1"/>
    <property type="molecule type" value="Genomic_DNA"/>
</dbReference>
<sequence>MSAAARRPGPVTLAEIDPDLDQTVEEMRWKVGRYRQLGPMIIEATTDPQLYRSLAAKIDERGDLFESFRVRAEKLGIKSPYALIRLIEVAAALTKAPRGQRKS</sequence>
<name>A0AA40ZWB2_9SPHN</name>
<accession>A0AA40ZWB2</accession>
<protein>
    <submittedName>
        <fullName evidence="1">Uncharacterized protein</fullName>
    </submittedName>
</protein>
<dbReference type="AlphaFoldDB" id="A0AA40ZWB2"/>
<organism evidence="1 2">
    <name type="scientific">Sphingomonas yabuuchiae</name>
    <dbReference type="NCBI Taxonomy" id="172044"/>
    <lineage>
        <taxon>Bacteria</taxon>
        <taxon>Pseudomonadati</taxon>
        <taxon>Pseudomonadota</taxon>
        <taxon>Alphaproteobacteria</taxon>
        <taxon>Sphingomonadales</taxon>
        <taxon>Sphingomonadaceae</taxon>
        <taxon>Sphingomonas</taxon>
    </lineage>
</organism>
<proteinExistence type="predicted"/>
<dbReference type="RefSeq" id="WP_206362626.1">
    <property type="nucleotide sequence ID" value="NZ_JAFHKU010000031.1"/>
</dbReference>